<feature type="domain" description="Integrase catalytic" evidence="1">
    <location>
        <begin position="222"/>
        <end position="341"/>
    </location>
</feature>
<proteinExistence type="predicted"/>
<evidence type="ECO:0000313" key="3">
    <source>
        <dbReference type="Proteomes" id="UP000708208"/>
    </source>
</evidence>
<sequence length="341" mass="38839">ERVTILPNSPVESGSEMVMLVTEKVKYQDIPEVSRFSSWVKLVRATAWFHRGLKKFLNRIRPTTTSRLTGELTGVEVEEAQTVWWRLVQQNCFQEELKALKKHESVANNSRLRCLSPFVDNVGIIRMKGRTQLADCLPPTTNFPVILDPHHLYVQLLILHLHEQAAHQGVESVLNELRVNHWVLNARAAVKRAFRACQKCKVTKVRPVIPEMGLLPTERLVRAEAPFRFTGVDYFGPILVSQQRKHIKRYGVLFTCLSIRAIHLEVAPDLSTDAAINAIRRFIARRGAPEELWSDNGTNFRGADNELKRALSEIDGETIQRTFATKGITWRFNPPASPHMG</sequence>
<dbReference type="InterPro" id="IPR041588">
    <property type="entry name" value="Integrase_H2C2"/>
</dbReference>
<organism evidence="2 3">
    <name type="scientific">Allacma fusca</name>
    <dbReference type="NCBI Taxonomy" id="39272"/>
    <lineage>
        <taxon>Eukaryota</taxon>
        <taxon>Metazoa</taxon>
        <taxon>Ecdysozoa</taxon>
        <taxon>Arthropoda</taxon>
        <taxon>Hexapoda</taxon>
        <taxon>Collembola</taxon>
        <taxon>Symphypleona</taxon>
        <taxon>Sminthuridae</taxon>
        <taxon>Allacma</taxon>
    </lineage>
</organism>
<name>A0A8J2PDU6_9HEXA</name>
<protein>
    <recommendedName>
        <fullName evidence="1">Integrase catalytic domain-containing protein</fullName>
    </recommendedName>
</protein>
<dbReference type="GO" id="GO:0015074">
    <property type="term" value="P:DNA integration"/>
    <property type="evidence" value="ECO:0007669"/>
    <property type="project" value="InterPro"/>
</dbReference>
<dbReference type="OrthoDB" id="8958038at2759"/>
<evidence type="ECO:0000259" key="1">
    <source>
        <dbReference type="PROSITE" id="PS50994"/>
    </source>
</evidence>
<keyword evidence="3" id="KW-1185">Reference proteome</keyword>
<evidence type="ECO:0000313" key="2">
    <source>
        <dbReference type="EMBL" id="CAG7817993.1"/>
    </source>
</evidence>
<accession>A0A8J2PDU6</accession>
<dbReference type="Proteomes" id="UP000708208">
    <property type="component" value="Unassembled WGS sequence"/>
</dbReference>
<reference evidence="2" key="1">
    <citation type="submission" date="2021-06" db="EMBL/GenBank/DDBJ databases">
        <authorList>
            <person name="Hodson N. C."/>
            <person name="Mongue J. A."/>
            <person name="Jaron S. K."/>
        </authorList>
    </citation>
    <scope>NUCLEOTIDE SEQUENCE</scope>
</reference>
<dbReference type="EMBL" id="CAJVCH010408843">
    <property type="protein sequence ID" value="CAG7817993.1"/>
    <property type="molecule type" value="Genomic_DNA"/>
</dbReference>
<comment type="caution">
    <text evidence="2">The sequence shown here is derived from an EMBL/GenBank/DDBJ whole genome shotgun (WGS) entry which is preliminary data.</text>
</comment>
<dbReference type="PANTHER" id="PTHR47331">
    <property type="entry name" value="PHD-TYPE DOMAIN-CONTAINING PROTEIN"/>
    <property type="match status" value="1"/>
</dbReference>
<dbReference type="InterPro" id="IPR001584">
    <property type="entry name" value="Integrase_cat-core"/>
</dbReference>
<dbReference type="AlphaFoldDB" id="A0A8J2PDU6"/>
<feature type="non-terminal residue" evidence="2">
    <location>
        <position position="341"/>
    </location>
</feature>
<dbReference type="PROSITE" id="PS50994">
    <property type="entry name" value="INTEGRASE"/>
    <property type="match status" value="1"/>
</dbReference>
<gene>
    <name evidence="2" type="ORF">AFUS01_LOCUS28528</name>
</gene>
<feature type="non-terminal residue" evidence="2">
    <location>
        <position position="1"/>
    </location>
</feature>
<dbReference type="Pfam" id="PF17921">
    <property type="entry name" value="Integrase_H2C2"/>
    <property type="match status" value="1"/>
</dbReference>